<proteinExistence type="predicted"/>
<evidence type="ECO:0000256" key="1">
    <source>
        <dbReference type="SAM" id="MobiDB-lite"/>
    </source>
</evidence>
<sequence>MAQSVSAQPGTPARGLRRAILIAVLVSGLSAACGQDAGSSAGSGASTSVPTAATSGPAGTDLRTMLTRAVEEERGAKTTYDNVVAALGPIAPFPMIAQSEAQHIAELEAVPAAHGIVLPTTAAQGQPAPSTRADACAVGVATEQADVALYDELIPQVQAYPDVVRVLAGLRAASQHNHLPAFQRCA</sequence>
<dbReference type="InterPro" id="IPR009078">
    <property type="entry name" value="Ferritin-like_SF"/>
</dbReference>
<comment type="caution">
    <text evidence="2">The sequence shown here is derived from an EMBL/GenBank/DDBJ whole genome shotgun (WGS) entry which is preliminary data.</text>
</comment>
<dbReference type="Proteomes" id="UP000586918">
    <property type="component" value="Unassembled WGS sequence"/>
</dbReference>
<evidence type="ECO:0008006" key="4">
    <source>
        <dbReference type="Google" id="ProtNLM"/>
    </source>
</evidence>
<dbReference type="InterPro" id="IPR012347">
    <property type="entry name" value="Ferritin-like"/>
</dbReference>
<evidence type="ECO:0000313" key="3">
    <source>
        <dbReference type="Proteomes" id="UP000586918"/>
    </source>
</evidence>
<evidence type="ECO:0000313" key="2">
    <source>
        <dbReference type="EMBL" id="NMH95110.1"/>
    </source>
</evidence>
<accession>A0A848DQH9</accession>
<organism evidence="2 3">
    <name type="scientific">Pseudonocardia bannensis</name>
    <dbReference type="NCBI Taxonomy" id="630973"/>
    <lineage>
        <taxon>Bacteria</taxon>
        <taxon>Bacillati</taxon>
        <taxon>Actinomycetota</taxon>
        <taxon>Actinomycetes</taxon>
        <taxon>Pseudonocardiales</taxon>
        <taxon>Pseudonocardiaceae</taxon>
        <taxon>Pseudonocardia</taxon>
    </lineage>
</organism>
<feature type="region of interest" description="Disordered" evidence="1">
    <location>
        <begin position="36"/>
        <end position="60"/>
    </location>
</feature>
<dbReference type="SUPFAM" id="SSF47240">
    <property type="entry name" value="Ferritin-like"/>
    <property type="match status" value="1"/>
</dbReference>
<dbReference type="AlphaFoldDB" id="A0A848DQH9"/>
<dbReference type="EMBL" id="JAAXKZ010000156">
    <property type="protein sequence ID" value="NMH95110.1"/>
    <property type="molecule type" value="Genomic_DNA"/>
</dbReference>
<gene>
    <name evidence="2" type="ORF">HF519_26835</name>
</gene>
<dbReference type="Gene3D" id="1.20.1260.10">
    <property type="match status" value="1"/>
</dbReference>
<dbReference type="RefSeq" id="WP_169415776.1">
    <property type="nucleotide sequence ID" value="NZ_JAAXKZ010000156.1"/>
</dbReference>
<keyword evidence="3" id="KW-1185">Reference proteome</keyword>
<name>A0A848DQH9_9PSEU</name>
<protein>
    <recommendedName>
        <fullName evidence="4">DUF2202 domain-containing protein</fullName>
    </recommendedName>
</protein>
<reference evidence="2 3" key="1">
    <citation type="submission" date="2020-04" db="EMBL/GenBank/DDBJ databases">
        <authorList>
            <person name="Klaysubun C."/>
            <person name="Duangmal K."/>
            <person name="Lipun K."/>
        </authorList>
    </citation>
    <scope>NUCLEOTIDE SEQUENCE [LARGE SCALE GENOMIC DNA]</scope>
    <source>
        <strain evidence="2 3">DSM 45300</strain>
    </source>
</reference>
<feature type="compositionally biased region" description="Low complexity" evidence="1">
    <location>
        <begin position="36"/>
        <end position="56"/>
    </location>
</feature>